<protein>
    <recommendedName>
        <fullName evidence="1">N-acetyltransferase domain-containing protein</fullName>
    </recommendedName>
</protein>
<name>A0ABP8UFK9_9ACTN</name>
<dbReference type="PROSITE" id="PS51186">
    <property type="entry name" value="GNAT"/>
    <property type="match status" value="1"/>
</dbReference>
<dbReference type="PANTHER" id="PTHR43792">
    <property type="entry name" value="GNAT FAMILY, PUTATIVE (AFU_ORTHOLOGUE AFUA_3G00765)-RELATED-RELATED"/>
    <property type="match status" value="1"/>
</dbReference>
<organism evidence="2 3">
    <name type="scientific">Actinoallomurus vinaceus</name>
    <dbReference type="NCBI Taxonomy" id="1080074"/>
    <lineage>
        <taxon>Bacteria</taxon>
        <taxon>Bacillati</taxon>
        <taxon>Actinomycetota</taxon>
        <taxon>Actinomycetes</taxon>
        <taxon>Streptosporangiales</taxon>
        <taxon>Thermomonosporaceae</taxon>
        <taxon>Actinoallomurus</taxon>
    </lineage>
</organism>
<keyword evidence="3" id="KW-1185">Reference proteome</keyword>
<dbReference type="Gene3D" id="3.40.630.30">
    <property type="match status" value="1"/>
</dbReference>
<proteinExistence type="predicted"/>
<dbReference type="EMBL" id="BAABHK010000006">
    <property type="protein sequence ID" value="GAA4628934.1"/>
    <property type="molecule type" value="Genomic_DNA"/>
</dbReference>
<evidence type="ECO:0000259" key="1">
    <source>
        <dbReference type="PROSITE" id="PS51186"/>
    </source>
</evidence>
<dbReference type="InterPro" id="IPR000182">
    <property type="entry name" value="GNAT_dom"/>
</dbReference>
<feature type="domain" description="N-acetyltransferase" evidence="1">
    <location>
        <begin position="17"/>
        <end position="162"/>
    </location>
</feature>
<comment type="caution">
    <text evidence="2">The sequence shown here is derived from an EMBL/GenBank/DDBJ whole genome shotgun (WGS) entry which is preliminary data.</text>
</comment>
<evidence type="ECO:0000313" key="2">
    <source>
        <dbReference type="EMBL" id="GAA4628934.1"/>
    </source>
</evidence>
<dbReference type="Proteomes" id="UP001501442">
    <property type="component" value="Unassembled WGS sequence"/>
</dbReference>
<sequence length="162" mass="17312">MRSDRPPRAEPIVTRRLVLRRLERGPARALARGDCSGIVTAGGWPTDATAMVAQRAAADPGALTWLIHHEGAVIGECGLKHGPGPDGAVEIAYGLGGPWRSRGYGTEAIRGLLGWLEGSAACRQVIAEVHEGNVASRRLLERLGFTVDLLTPPYVWYARALG</sequence>
<dbReference type="InterPro" id="IPR051531">
    <property type="entry name" value="N-acetyltransferase"/>
</dbReference>
<dbReference type="InterPro" id="IPR016181">
    <property type="entry name" value="Acyl_CoA_acyltransferase"/>
</dbReference>
<dbReference type="Pfam" id="PF13302">
    <property type="entry name" value="Acetyltransf_3"/>
    <property type="match status" value="1"/>
</dbReference>
<dbReference type="PANTHER" id="PTHR43792:SF13">
    <property type="entry name" value="ACETYLTRANSFERASE"/>
    <property type="match status" value="1"/>
</dbReference>
<dbReference type="RefSeq" id="WP_345433146.1">
    <property type="nucleotide sequence ID" value="NZ_BAABHK010000006.1"/>
</dbReference>
<reference evidence="3" key="1">
    <citation type="journal article" date="2019" name="Int. J. Syst. Evol. Microbiol.">
        <title>The Global Catalogue of Microorganisms (GCM) 10K type strain sequencing project: providing services to taxonomists for standard genome sequencing and annotation.</title>
        <authorList>
            <consortium name="The Broad Institute Genomics Platform"/>
            <consortium name="The Broad Institute Genome Sequencing Center for Infectious Disease"/>
            <person name="Wu L."/>
            <person name="Ma J."/>
        </authorList>
    </citation>
    <scope>NUCLEOTIDE SEQUENCE [LARGE SCALE GENOMIC DNA]</scope>
    <source>
        <strain evidence="3">JCM 17939</strain>
    </source>
</reference>
<accession>A0ABP8UFK9</accession>
<evidence type="ECO:0000313" key="3">
    <source>
        <dbReference type="Proteomes" id="UP001501442"/>
    </source>
</evidence>
<dbReference type="SUPFAM" id="SSF55729">
    <property type="entry name" value="Acyl-CoA N-acyltransferases (Nat)"/>
    <property type="match status" value="1"/>
</dbReference>
<gene>
    <name evidence="2" type="ORF">GCM10023196_047430</name>
</gene>